<feature type="transmembrane region" description="Helical" evidence="2">
    <location>
        <begin position="56"/>
        <end position="79"/>
    </location>
</feature>
<keyword evidence="2" id="KW-1133">Transmembrane helix</keyword>
<feature type="compositionally biased region" description="Pro residues" evidence="1">
    <location>
        <begin position="594"/>
        <end position="603"/>
    </location>
</feature>
<accession>W0TXY1</accession>
<name>W0TXY1_FISSO</name>
<evidence type="ECO:0000256" key="2">
    <source>
        <dbReference type="SAM" id="Phobius"/>
    </source>
</evidence>
<organism evidence="3">
    <name type="scientific">Fistulifera solaris</name>
    <name type="common">Oleaginous diatom</name>
    <dbReference type="NCBI Taxonomy" id="1519565"/>
    <lineage>
        <taxon>Eukaryota</taxon>
        <taxon>Sar</taxon>
        <taxon>Stramenopiles</taxon>
        <taxon>Ochrophyta</taxon>
        <taxon>Bacillariophyta</taxon>
        <taxon>Bacillariophyceae</taxon>
        <taxon>Bacillariophycidae</taxon>
        <taxon>Naviculales</taxon>
        <taxon>Naviculaceae</taxon>
        <taxon>Fistulifera</taxon>
    </lineage>
</organism>
<reference evidence="4 5" key="2">
    <citation type="journal article" date="2015" name="Plant Cell">
        <title>Oil accumulation by the oleaginous diatom Fistulifera solaris as revealed by the genome and transcriptome.</title>
        <authorList>
            <person name="Tanaka T."/>
            <person name="Maeda Y."/>
            <person name="Veluchamy A."/>
            <person name="Tanaka M."/>
            <person name="Abida H."/>
            <person name="Marechal E."/>
            <person name="Bowler C."/>
            <person name="Muto M."/>
            <person name="Sunaga Y."/>
            <person name="Tanaka M."/>
            <person name="Yoshino T."/>
            <person name="Taniguchi T."/>
            <person name="Fukuda Y."/>
            <person name="Nemoto M."/>
            <person name="Matsumoto M."/>
            <person name="Wong P.S."/>
            <person name="Aburatani S."/>
            <person name="Fujibuchi W."/>
        </authorList>
    </citation>
    <scope>NUCLEOTIDE SEQUENCE [LARGE SCALE GENOMIC DNA]</scope>
    <source>
        <strain evidence="4 5">JPCC DA0580</strain>
    </source>
</reference>
<reference evidence="4" key="3">
    <citation type="submission" date="2017-06" db="EMBL/GenBank/DDBJ databases">
        <authorList>
            <person name="Kim H.J."/>
            <person name="Triplett B.A."/>
        </authorList>
    </citation>
    <scope>NUCLEOTIDE SEQUENCE</scope>
    <source>
        <strain evidence="4">JPCC DA0580</strain>
    </source>
</reference>
<proteinExistence type="evidence at transcript level"/>
<dbReference type="EMBL" id="BDSP01000170">
    <property type="protein sequence ID" value="GAX21673.1"/>
    <property type="molecule type" value="Genomic_DNA"/>
</dbReference>
<sequence length="624" mass="66117">MFPGHSCVVLRARFVDCRKRGLTRGGTDGWHIHISTDETINTQYDLVDVAKYLIRIIYLFATMMKLSLSFLLLFLSSLVQAQEFNYLDPTVLWSGRTTDDTAAGVLQGNGIYLSPDNKMIVSTSSDGTLRAFEPTTGAVLWTFVPENLGFAIRCWSGVTFNYRSARPYLVYAIADGATDKTNSPLATTRVIAVDPTGALIFQSASLQGIAAGTPVTDSDGGHILVTHNVDALEGYLSIFSVAGLQPGAPLEPIFSENYSSQESGSNGTVAVARPFSPIGFYHNPTAGWYDGGANNTNDVFFFAWDTPRTATSIAETDGQVFVFQFPMEYMGDGQGLGFAPMGSRTDFHTTTGPVLTNGGLSMYWTVSKATTDCYLGEAPLARTYFSRGRTGRATFDRADRPAPAYQGPRAQVTLSSDPVQPMVYGVGAAPQIWSMSYDYSNMNVATTPDLVSSRLLLTQDQQYIIYATQATVSTDGGVHMVPVGNLGQLDWTVNVTGGVYGDIALNGRGTIVYAADVLGQISAYQFGENFAATPAPTLSPTSDSTLAPTSGDDGESDVPTPAFGTIVPTPSGSGPEDGESPAPSAPDGTTVPPATGPSVPPPVDSSSANMAVVGMASMLLALVL</sequence>
<dbReference type="InParanoid" id="W0TXY1"/>
<evidence type="ECO:0000313" key="5">
    <source>
        <dbReference type="Proteomes" id="UP000198406"/>
    </source>
</evidence>
<dbReference type="SUPFAM" id="SSF50998">
    <property type="entry name" value="Quinoprotein alcohol dehydrogenase-like"/>
    <property type="match status" value="1"/>
</dbReference>
<keyword evidence="2" id="KW-0812">Transmembrane</keyword>
<keyword evidence="2" id="KW-0472">Membrane</keyword>
<protein>
    <recommendedName>
        <fullName evidence="6">Bulb-type lectin domain-containing protein</fullName>
    </recommendedName>
</protein>
<evidence type="ECO:0008006" key="6">
    <source>
        <dbReference type="Google" id="ProtNLM"/>
    </source>
</evidence>
<evidence type="ECO:0000313" key="3">
    <source>
        <dbReference type="EMBL" id="BAO47264.1"/>
    </source>
</evidence>
<evidence type="ECO:0000256" key="1">
    <source>
        <dbReference type="SAM" id="MobiDB-lite"/>
    </source>
</evidence>
<dbReference type="InterPro" id="IPR015943">
    <property type="entry name" value="WD40/YVTN_repeat-like_dom_sf"/>
</dbReference>
<dbReference type="OrthoDB" id="39715at2759"/>
<feature type="compositionally biased region" description="Polar residues" evidence="1">
    <location>
        <begin position="536"/>
        <end position="548"/>
    </location>
</feature>
<dbReference type="AlphaFoldDB" id="W0TXY1"/>
<gene>
    <name evidence="3" type="primary">g4301</name>
    <name evidence="4" type="ORF">FisN_29Hh112</name>
</gene>
<dbReference type="InterPro" id="IPR011047">
    <property type="entry name" value="Quinoprotein_ADH-like_sf"/>
</dbReference>
<feature type="region of interest" description="Disordered" evidence="1">
    <location>
        <begin position="535"/>
        <end position="607"/>
    </location>
</feature>
<dbReference type="Gene3D" id="2.130.10.10">
    <property type="entry name" value="YVTN repeat-like/Quinoprotein amine dehydrogenase"/>
    <property type="match status" value="1"/>
</dbReference>
<reference evidence="3" key="1">
    <citation type="submission" date="2013-07" db="EMBL/GenBank/DDBJ databases">
        <title>Proteomics analysis of oil body-associated proteins in the oleaginous diatom.</title>
        <authorList>
            <person name="Nojima D."/>
            <person name="Yoshino T."/>
            <person name="Maeda Y."/>
            <person name="Tanaka M."/>
            <person name="Nemoto M."/>
            <person name="Tanaka T."/>
        </authorList>
    </citation>
    <scope>NUCLEOTIDE SEQUENCE</scope>
    <source>
        <strain evidence="3">JPCC DA0580</strain>
    </source>
</reference>
<evidence type="ECO:0000313" key="4">
    <source>
        <dbReference type="EMBL" id="GAX21673.1"/>
    </source>
</evidence>
<dbReference type="Proteomes" id="UP000198406">
    <property type="component" value="Unassembled WGS sequence"/>
</dbReference>
<dbReference type="EMBL" id="AB836661">
    <property type="protein sequence ID" value="BAO47264.1"/>
    <property type="molecule type" value="mRNA"/>
</dbReference>
<keyword evidence="5" id="KW-1185">Reference proteome</keyword>